<gene>
    <name evidence="1" type="ORF">E3O44_18725</name>
</gene>
<comment type="caution">
    <text evidence="1">The sequence shown here is derived from an EMBL/GenBank/DDBJ whole genome shotgun (WGS) entry which is preliminary data.</text>
</comment>
<accession>A0ABY2IAA7</accession>
<dbReference type="EMBL" id="SOFG01000026">
    <property type="protein sequence ID" value="TFB83207.1"/>
    <property type="molecule type" value="Genomic_DNA"/>
</dbReference>
<organism evidence="1 2">
    <name type="scientific">Cryobacterium algoricola</name>
    <dbReference type="NCBI Taxonomy" id="1259183"/>
    <lineage>
        <taxon>Bacteria</taxon>
        <taxon>Bacillati</taxon>
        <taxon>Actinomycetota</taxon>
        <taxon>Actinomycetes</taxon>
        <taxon>Micrococcales</taxon>
        <taxon>Microbacteriaceae</taxon>
        <taxon>Cryobacterium</taxon>
    </lineage>
</organism>
<dbReference type="RefSeq" id="WP_134536663.1">
    <property type="nucleotide sequence ID" value="NZ_SOFG01000026.1"/>
</dbReference>
<evidence type="ECO:0000313" key="2">
    <source>
        <dbReference type="Proteomes" id="UP000297608"/>
    </source>
</evidence>
<dbReference type="Proteomes" id="UP000297608">
    <property type="component" value="Unassembled WGS sequence"/>
</dbReference>
<keyword evidence="2" id="KW-1185">Reference proteome</keyword>
<proteinExistence type="predicted"/>
<reference evidence="1 2" key="1">
    <citation type="submission" date="2019-03" db="EMBL/GenBank/DDBJ databases">
        <title>Genomics of glacier-inhabiting Cryobacterium strains.</title>
        <authorList>
            <person name="Liu Q."/>
            <person name="Xin Y.-H."/>
        </authorList>
    </citation>
    <scope>NUCLEOTIDE SEQUENCE [LARGE SCALE GENOMIC DNA]</scope>
    <source>
        <strain evidence="1 2">MDB2-B</strain>
    </source>
</reference>
<protein>
    <submittedName>
        <fullName evidence="1">Uncharacterized protein</fullName>
    </submittedName>
</protein>
<evidence type="ECO:0000313" key="1">
    <source>
        <dbReference type="EMBL" id="TFB83207.1"/>
    </source>
</evidence>
<name>A0ABY2IAA7_9MICO</name>
<sequence>MVTSDSSGAGRAVPLFLLTADELHLVQDHVPTLRLPGRFLQQWDANLPAAEAAERSQAALDGLIGKGLLLADVPRDPIPADLGGWLLESFMVFLSLHLAPAWVFEVTAWTRASALVLVSSARDGFASVLARAQDVGIAGGHASARDLAGVEFTVVPFPDLANELATAIPSGEVGGVNGPLVTMSLADSRGGIEVLRTHDPLLLDELSRRIGGADAVLALSGLAGELDAGFELRLSRDDGIPVRVLSYVRGAEGWRSVDVRLPAGDDSRAGLPTPEQVVDSGTITIAAVTRAAILAELASLCAEITLKEMAHG</sequence>